<dbReference type="EMBL" id="JBJIAA010000018">
    <property type="protein sequence ID" value="MFL0252591.1"/>
    <property type="molecule type" value="Genomic_DNA"/>
</dbReference>
<dbReference type="InterPro" id="IPR021321">
    <property type="entry name" value="DUF2922"/>
</dbReference>
<dbReference type="Proteomes" id="UP001623592">
    <property type="component" value="Unassembled WGS sequence"/>
</dbReference>
<protein>
    <submittedName>
        <fullName evidence="1">DUF2922 domain-containing protein</fullName>
    </submittedName>
</protein>
<name>A0ABW8TJ45_9CLOT</name>
<comment type="caution">
    <text evidence="1">The sequence shown here is derived from an EMBL/GenBank/DDBJ whole genome shotgun (WGS) entry which is preliminary data.</text>
</comment>
<organism evidence="1 2">
    <name type="scientific">Clostridium neuense</name>
    <dbReference type="NCBI Taxonomy" id="1728934"/>
    <lineage>
        <taxon>Bacteria</taxon>
        <taxon>Bacillati</taxon>
        <taxon>Bacillota</taxon>
        <taxon>Clostridia</taxon>
        <taxon>Eubacteriales</taxon>
        <taxon>Clostridiaceae</taxon>
        <taxon>Clostridium</taxon>
    </lineage>
</organism>
<evidence type="ECO:0000313" key="2">
    <source>
        <dbReference type="Proteomes" id="UP001623592"/>
    </source>
</evidence>
<gene>
    <name evidence="1" type="ORF">ACJDT4_19440</name>
</gene>
<reference evidence="1 2" key="1">
    <citation type="submission" date="2024-11" db="EMBL/GenBank/DDBJ databases">
        <authorList>
            <person name="Heng Y.C."/>
            <person name="Lim A.C.H."/>
            <person name="Lee J.K.Y."/>
            <person name="Kittelmann S."/>
        </authorList>
    </citation>
    <scope>NUCLEOTIDE SEQUENCE [LARGE SCALE GENOMIC DNA]</scope>
    <source>
        <strain evidence="1 2">WILCCON 0114</strain>
    </source>
</reference>
<dbReference type="RefSeq" id="WP_406789245.1">
    <property type="nucleotide sequence ID" value="NZ_JBJIAA010000018.1"/>
</dbReference>
<accession>A0ABW8TJ45</accession>
<dbReference type="Pfam" id="PF11148">
    <property type="entry name" value="DUF2922"/>
    <property type="match status" value="1"/>
</dbReference>
<keyword evidence="2" id="KW-1185">Reference proteome</keyword>
<sequence>MAKSLTMTFLTDGGKKATLNVPNVKDSLTKDEISAAANTIITKGVFNTANGKFVKIDSAKIEERNSTALI</sequence>
<proteinExistence type="predicted"/>
<evidence type="ECO:0000313" key="1">
    <source>
        <dbReference type="EMBL" id="MFL0252591.1"/>
    </source>
</evidence>